<protein>
    <recommendedName>
        <fullName evidence="4">F5/8 type C domain-containing protein</fullName>
    </recommendedName>
</protein>
<keyword evidence="1" id="KW-0175">Coiled coil</keyword>
<dbReference type="Gene3D" id="2.60.120.260">
    <property type="entry name" value="Galactose-binding domain-like"/>
    <property type="match status" value="1"/>
</dbReference>
<evidence type="ECO:0000256" key="1">
    <source>
        <dbReference type="SAM" id="Coils"/>
    </source>
</evidence>
<proteinExistence type="predicted"/>
<feature type="coiled-coil region" evidence="1">
    <location>
        <begin position="245"/>
        <end position="301"/>
    </location>
</feature>
<evidence type="ECO:0000313" key="3">
    <source>
        <dbReference type="Proteomes" id="UP001470230"/>
    </source>
</evidence>
<reference evidence="2 3" key="1">
    <citation type="submission" date="2024-04" db="EMBL/GenBank/DDBJ databases">
        <title>Tritrichomonas musculus Genome.</title>
        <authorList>
            <person name="Alves-Ferreira E."/>
            <person name="Grigg M."/>
            <person name="Lorenzi H."/>
            <person name="Galac M."/>
        </authorList>
    </citation>
    <scope>NUCLEOTIDE SEQUENCE [LARGE SCALE GENOMIC DNA]</scope>
    <source>
        <strain evidence="2 3">EAF2021</strain>
    </source>
</reference>
<organism evidence="2 3">
    <name type="scientific">Tritrichomonas musculus</name>
    <dbReference type="NCBI Taxonomy" id="1915356"/>
    <lineage>
        <taxon>Eukaryota</taxon>
        <taxon>Metamonada</taxon>
        <taxon>Parabasalia</taxon>
        <taxon>Tritrichomonadida</taxon>
        <taxon>Tritrichomonadidae</taxon>
        <taxon>Tritrichomonas</taxon>
    </lineage>
</organism>
<dbReference type="Proteomes" id="UP001470230">
    <property type="component" value="Unassembled WGS sequence"/>
</dbReference>
<evidence type="ECO:0008006" key="4">
    <source>
        <dbReference type="Google" id="ProtNLM"/>
    </source>
</evidence>
<sequence length="494" mass="58466">MSEIEVVYAELPETNFFVYKQNKYPFNMKIFCELSNYFSSNSIIPKNNQIINLIDEYDGIIELSDDSIQDFVGYFQHLRITFKKETVSSILMLSKKFMVPHLIQAAEKYISNHKEDFLIQFIAINQEHPNFNTEPFEEMISKNLIEYIQNDQLLSLPITIIHRVLTKYQLKNQNQESSIPIIDFVFKCFDKYGRAASVLLEHIDFGKEPTVYLKKLLDNKYSKIIDFHFVNNAYLKTLYDIQSDLIRKEEIIEQQQKDISNLLNNDIKQLREEIDRMKTQQTQLIQKVDTLNNQIDNMKKISARCFYLGKQNKKGILSMLSNSVELNAGGCHNPSSPLKNILSDNNDYFYNYYRYDKTTRIGCDFNFGKSEDDSWIEFDFGPNNKIDLHSYFIRTNGHEKNAFFHSKTWRIVGYDDKNDKSSWIQLDRQVDNASLNGNLESYFVCNEKKFGLQNCHFRYVRFIQEDTWGENPTINKYNIFIRYFELYGDIYSNE</sequence>
<dbReference type="EMBL" id="JAPFFF010000005">
    <property type="protein sequence ID" value="KAK8890760.1"/>
    <property type="molecule type" value="Genomic_DNA"/>
</dbReference>
<accession>A0ABR2KHX5</accession>
<gene>
    <name evidence="2" type="ORF">M9Y10_035545</name>
</gene>
<comment type="caution">
    <text evidence="2">The sequence shown here is derived from an EMBL/GenBank/DDBJ whole genome shotgun (WGS) entry which is preliminary data.</text>
</comment>
<keyword evidence="3" id="KW-1185">Reference proteome</keyword>
<evidence type="ECO:0000313" key="2">
    <source>
        <dbReference type="EMBL" id="KAK8890760.1"/>
    </source>
</evidence>
<name>A0ABR2KHX5_9EUKA</name>